<name>A0ABY5HD69_9GAMM</name>
<dbReference type="PANTHER" id="PTHR43434:SF1">
    <property type="entry name" value="PHOSPHOGLYCOLATE PHOSPHATASE"/>
    <property type="match status" value="1"/>
</dbReference>
<reference evidence="5" key="1">
    <citation type="submission" date="2021-04" db="EMBL/GenBank/DDBJ databases">
        <title>Oceanospirillales bacteria with DddD are important DMSP degraders in coastal seawater.</title>
        <authorList>
            <person name="Liu J."/>
        </authorList>
    </citation>
    <scope>NUCLEOTIDE SEQUENCE</scope>
    <source>
        <strain evidence="5">D13-1</strain>
    </source>
</reference>
<dbReference type="InterPro" id="IPR041492">
    <property type="entry name" value="HAD_2"/>
</dbReference>
<comment type="catalytic activity">
    <reaction evidence="1">
        <text>2-phosphoglycolate + H2O = glycolate + phosphate</text>
        <dbReference type="Rhea" id="RHEA:14369"/>
        <dbReference type="ChEBI" id="CHEBI:15377"/>
        <dbReference type="ChEBI" id="CHEBI:29805"/>
        <dbReference type="ChEBI" id="CHEBI:43474"/>
        <dbReference type="ChEBI" id="CHEBI:58033"/>
        <dbReference type="EC" id="3.1.3.18"/>
    </reaction>
</comment>
<evidence type="ECO:0000256" key="1">
    <source>
        <dbReference type="ARBA" id="ARBA00000830"/>
    </source>
</evidence>
<dbReference type="SFLD" id="SFLDG01129">
    <property type="entry name" value="C1.5:_HAD__Beta-PGM__Phosphata"/>
    <property type="match status" value="1"/>
</dbReference>
<evidence type="ECO:0000256" key="2">
    <source>
        <dbReference type="ARBA" id="ARBA00004818"/>
    </source>
</evidence>
<dbReference type="Gene3D" id="1.10.150.240">
    <property type="entry name" value="Putative phosphatase, domain 2"/>
    <property type="match status" value="1"/>
</dbReference>
<dbReference type="Pfam" id="PF13419">
    <property type="entry name" value="HAD_2"/>
    <property type="match status" value="1"/>
</dbReference>
<evidence type="ECO:0000313" key="6">
    <source>
        <dbReference type="Proteomes" id="UP001058461"/>
    </source>
</evidence>
<keyword evidence="5" id="KW-0378">Hydrolase</keyword>
<sequence length="235" mass="25410">MAAMEMNDSVTVRAIPVPAELQAVFFDFDDALAQSLDIKAEAFMSLFADRDALLQRQILDFFLHHTGRARSTKLRHVYAEFLNEPLSDAALTSLCQQFAERSMAAVIASPEVTGADSLLRVLKARDVPLFVVSGTPETELVQVIRARGMAGYFAGVRGTPVDKEVNIAELLDAHQLDASRCLMVGDGRVDCIAAEHNGMPFVGVVKGANPFAEGIPVVADLAELQQLLLGNSQPD</sequence>
<gene>
    <name evidence="5" type="ORF">KDW95_13260</name>
</gene>
<dbReference type="RefSeq" id="WP_255852305.1">
    <property type="nucleotide sequence ID" value="NZ_CP073347.1"/>
</dbReference>
<dbReference type="SUPFAM" id="SSF56784">
    <property type="entry name" value="HAD-like"/>
    <property type="match status" value="1"/>
</dbReference>
<dbReference type="SFLD" id="SFLDS00003">
    <property type="entry name" value="Haloacid_Dehalogenase"/>
    <property type="match status" value="1"/>
</dbReference>
<comment type="similarity">
    <text evidence="3">Belongs to the HAD-like hydrolase superfamily. CbbY/CbbZ/Gph/YieH family.</text>
</comment>
<dbReference type="EMBL" id="CP073347">
    <property type="protein sequence ID" value="UTW10272.1"/>
    <property type="molecule type" value="Genomic_DNA"/>
</dbReference>
<dbReference type="InterPro" id="IPR023214">
    <property type="entry name" value="HAD_sf"/>
</dbReference>
<evidence type="ECO:0000256" key="4">
    <source>
        <dbReference type="ARBA" id="ARBA00013078"/>
    </source>
</evidence>
<accession>A0ABY5HD69</accession>
<dbReference type="PANTHER" id="PTHR43434">
    <property type="entry name" value="PHOSPHOGLYCOLATE PHOSPHATASE"/>
    <property type="match status" value="1"/>
</dbReference>
<organism evidence="5 6">
    <name type="scientific">Marinobacterium rhizophilum</name>
    <dbReference type="NCBI Taxonomy" id="420402"/>
    <lineage>
        <taxon>Bacteria</taxon>
        <taxon>Pseudomonadati</taxon>
        <taxon>Pseudomonadota</taxon>
        <taxon>Gammaproteobacteria</taxon>
        <taxon>Oceanospirillales</taxon>
        <taxon>Oceanospirillaceae</taxon>
        <taxon>Marinobacterium</taxon>
    </lineage>
</organism>
<keyword evidence="6" id="KW-1185">Reference proteome</keyword>
<evidence type="ECO:0000313" key="5">
    <source>
        <dbReference type="EMBL" id="UTW10272.1"/>
    </source>
</evidence>
<dbReference type="GO" id="GO:0016787">
    <property type="term" value="F:hydrolase activity"/>
    <property type="evidence" value="ECO:0007669"/>
    <property type="project" value="UniProtKB-KW"/>
</dbReference>
<comment type="pathway">
    <text evidence="2">Organic acid metabolism; glycolate biosynthesis; glycolate from 2-phosphoglycolate: step 1/1.</text>
</comment>
<dbReference type="Gene3D" id="3.40.50.1000">
    <property type="entry name" value="HAD superfamily/HAD-like"/>
    <property type="match status" value="1"/>
</dbReference>
<evidence type="ECO:0000256" key="3">
    <source>
        <dbReference type="ARBA" id="ARBA00006171"/>
    </source>
</evidence>
<dbReference type="InterPro" id="IPR023198">
    <property type="entry name" value="PGP-like_dom2"/>
</dbReference>
<dbReference type="InterPro" id="IPR036412">
    <property type="entry name" value="HAD-like_sf"/>
</dbReference>
<dbReference type="Proteomes" id="UP001058461">
    <property type="component" value="Chromosome"/>
</dbReference>
<dbReference type="EC" id="3.1.3.18" evidence="4"/>
<proteinExistence type="inferred from homology"/>
<protein>
    <recommendedName>
        <fullName evidence="4">phosphoglycolate phosphatase</fullName>
        <ecNumber evidence="4">3.1.3.18</ecNumber>
    </recommendedName>
</protein>
<dbReference type="InterPro" id="IPR050155">
    <property type="entry name" value="HAD-like_hydrolase_sf"/>
</dbReference>